<dbReference type="PANTHER" id="PTHR13847">
    <property type="entry name" value="SARCOSINE DEHYDROGENASE-RELATED"/>
    <property type="match status" value="1"/>
</dbReference>
<dbReference type="GO" id="GO:0016020">
    <property type="term" value="C:membrane"/>
    <property type="evidence" value="ECO:0007669"/>
    <property type="project" value="InterPro"/>
</dbReference>
<dbReference type="GO" id="GO:0046872">
    <property type="term" value="F:metal ion binding"/>
    <property type="evidence" value="ECO:0007669"/>
    <property type="project" value="UniProtKB-KW"/>
</dbReference>
<keyword evidence="1" id="KW-0001">2Fe-2S</keyword>
<sequence>MNESLWHGTAHAAGFPALREDLEVDVAIVGAGITGLTTAMLLADSGLEVVVLEAGGVGMGTTGHSTGNLYATVDRRLHAIEQKWDREVMRAVAHSRMEAIDLVEQTVRRYGLDCDFARRPFFLFASEPNRPQVEAIEREHRAAIQADLNARLVDALPLPYPVARALVIEGQAQFHPLNYVRALARHLAEDGCRICENTRATAIDDGRGLVQTETGTVQAHRIVLATHTPKGIYAVQSAMEVYREYGVAVRLQSGSYPEGIYWNTSTRHSIRSYRDGDESYLIAIGGHHKVGHEERTDLCYEALDKHVRERFDVARSVYRWSAQNYRTADGLPYIGRSSGADRTYIATGFGADGLVYGTLAAAIIAEDLQGRESRWSDLYDASRFTPIKSAKGFMRESAGVAMDLARDWLKRHPKAFEEIRTGEGRVLEIEGERLAVFRDFDRRFIAVSPVCTHMGCIVHWNNAEKSWDCPCHGSRFSVEGAVIEGPALAPLEQQSLKETAESVAPAEDEAPRPPAAH</sequence>
<dbReference type="InterPro" id="IPR036188">
    <property type="entry name" value="FAD/NAD-bd_sf"/>
</dbReference>
<evidence type="ECO:0000256" key="6">
    <source>
        <dbReference type="ARBA" id="ARBA00023157"/>
    </source>
</evidence>
<name>A0A1B4V5J3_9GAMM</name>
<keyword evidence="4" id="KW-0408">Iron</keyword>
<organism evidence="9 10">
    <name type="scientific">Sulfurifustis variabilis</name>
    <dbReference type="NCBI Taxonomy" id="1675686"/>
    <lineage>
        <taxon>Bacteria</taxon>
        <taxon>Pseudomonadati</taxon>
        <taxon>Pseudomonadota</taxon>
        <taxon>Gammaproteobacteria</taxon>
        <taxon>Acidiferrobacterales</taxon>
        <taxon>Acidiferrobacteraceae</taxon>
        <taxon>Sulfurifustis</taxon>
    </lineage>
</organism>
<dbReference type="GO" id="GO:0051537">
    <property type="term" value="F:2 iron, 2 sulfur cluster binding"/>
    <property type="evidence" value="ECO:0007669"/>
    <property type="project" value="UniProtKB-KW"/>
</dbReference>
<dbReference type="InterPro" id="IPR036922">
    <property type="entry name" value="Rieske_2Fe-2S_sf"/>
</dbReference>
<feature type="domain" description="Rieske" evidence="8">
    <location>
        <begin position="411"/>
        <end position="505"/>
    </location>
</feature>
<keyword evidence="6" id="KW-1015">Disulfide bond</keyword>
<evidence type="ECO:0000256" key="4">
    <source>
        <dbReference type="ARBA" id="ARBA00023004"/>
    </source>
</evidence>
<accession>A0A1B4V5J3</accession>
<evidence type="ECO:0000256" key="5">
    <source>
        <dbReference type="ARBA" id="ARBA00023014"/>
    </source>
</evidence>
<evidence type="ECO:0000256" key="2">
    <source>
        <dbReference type="ARBA" id="ARBA00022723"/>
    </source>
</evidence>
<proteinExistence type="predicted"/>
<dbReference type="Gene3D" id="3.30.9.10">
    <property type="entry name" value="D-Amino Acid Oxidase, subunit A, domain 2"/>
    <property type="match status" value="1"/>
</dbReference>
<dbReference type="EMBL" id="AP014936">
    <property type="protein sequence ID" value="BAU47832.1"/>
    <property type="molecule type" value="Genomic_DNA"/>
</dbReference>
<dbReference type="CDD" id="cd03477">
    <property type="entry name" value="Rieske_YhfW_C"/>
    <property type="match status" value="1"/>
</dbReference>
<dbReference type="RefSeq" id="WP_096460296.1">
    <property type="nucleotide sequence ID" value="NZ_AP014936.1"/>
</dbReference>
<keyword evidence="10" id="KW-1185">Reference proteome</keyword>
<gene>
    <name evidence="9" type="ORF">SVA_1257</name>
</gene>
<keyword evidence="2" id="KW-0479">Metal-binding</keyword>
<dbReference type="SUPFAM" id="SSF50022">
    <property type="entry name" value="ISP domain"/>
    <property type="match status" value="1"/>
</dbReference>
<dbReference type="Pfam" id="PF01266">
    <property type="entry name" value="DAO"/>
    <property type="match status" value="1"/>
</dbReference>
<protein>
    <submittedName>
        <fullName evidence="9">FAD dependent oxidoreductase</fullName>
    </submittedName>
</protein>
<dbReference type="SUPFAM" id="SSF51905">
    <property type="entry name" value="FAD/NAD(P)-binding domain"/>
    <property type="match status" value="1"/>
</dbReference>
<evidence type="ECO:0000256" key="1">
    <source>
        <dbReference type="ARBA" id="ARBA00022714"/>
    </source>
</evidence>
<dbReference type="PROSITE" id="PS51296">
    <property type="entry name" value="RIESKE"/>
    <property type="match status" value="1"/>
</dbReference>
<dbReference type="Gene3D" id="2.102.10.10">
    <property type="entry name" value="Rieske [2Fe-2S] iron-sulphur domain"/>
    <property type="match status" value="1"/>
</dbReference>
<dbReference type="InterPro" id="IPR005805">
    <property type="entry name" value="Rieske_Fe-S_prot_C"/>
</dbReference>
<dbReference type="KEGG" id="sva:SVA_1257"/>
<dbReference type="OrthoDB" id="311718at2"/>
<dbReference type="GO" id="GO:0005737">
    <property type="term" value="C:cytoplasm"/>
    <property type="evidence" value="ECO:0007669"/>
    <property type="project" value="TreeGrafter"/>
</dbReference>
<dbReference type="Pfam" id="PF00355">
    <property type="entry name" value="Rieske"/>
    <property type="match status" value="1"/>
</dbReference>
<dbReference type="Proteomes" id="UP000218899">
    <property type="component" value="Chromosome"/>
</dbReference>
<dbReference type="InterPro" id="IPR038010">
    <property type="entry name" value="YhfW_C"/>
</dbReference>
<keyword evidence="5" id="KW-0411">Iron-sulfur</keyword>
<dbReference type="AlphaFoldDB" id="A0A1B4V5J3"/>
<dbReference type="InterPro" id="IPR017941">
    <property type="entry name" value="Rieske_2Fe-2S"/>
</dbReference>
<dbReference type="GO" id="GO:0016491">
    <property type="term" value="F:oxidoreductase activity"/>
    <property type="evidence" value="ECO:0007669"/>
    <property type="project" value="UniProtKB-KW"/>
</dbReference>
<evidence type="ECO:0000256" key="3">
    <source>
        <dbReference type="ARBA" id="ARBA00023002"/>
    </source>
</evidence>
<evidence type="ECO:0000259" key="8">
    <source>
        <dbReference type="PROSITE" id="PS51296"/>
    </source>
</evidence>
<keyword evidence="3" id="KW-0560">Oxidoreductase</keyword>
<evidence type="ECO:0000256" key="7">
    <source>
        <dbReference type="SAM" id="MobiDB-lite"/>
    </source>
</evidence>
<dbReference type="PRINTS" id="PR00162">
    <property type="entry name" value="RIESKE"/>
</dbReference>
<reference evidence="9 10" key="1">
    <citation type="submission" date="2015-08" db="EMBL/GenBank/DDBJ databases">
        <title>Complete genome sequence of Sulfurifustis variabilis.</title>
        <authorList>
            <person name="Miura A."/>
            <person name="Kojima H."/>
            <person name="Fukui M."/>
        </authorList>
    </citation>
    <scope>NUCLEOTIDE SEQUENCE [LARGE SCALE GENOMIC DNA]</scope>
    <source>
        <strain evidence="10">skN76</strain>
    </source>
</reference>
<dbReference type="InterPro" id="IPR006076">
    <property type="entry name" value="FAD-dep_OxRdtase"/>
</dbReference>
<evidence type="ECO:0000313" key="9">
    <source>
        <dbReference type="EMBL" id="BAU47832.1"/>
    </source>
</evidence>
<evidence type="ECO:0000313" key="10">
    <source>
        <dbReference type="Proteomes" id="UP000218899"/>
    </source>
</evidence>
<dbReference type="PANTHER" id="PTHR13847:SF274">
    <property type="entry name" value="RIESKE 2FE-2S IRON-SULFUR PROTEIN YHFW-RELATED"/>
    <property type="match status" value="1"/>
</dbReference>
<feature type="region of interest" description="Disordered" evidence="7">
    <location>
        <begin position="489"/>
        <end position="517"/>
    </location>
</feature>
<dbReference type="Gene3D" id="3.50.50.60">
    <property type="entry name" value="FAD/NAD(P)-binding domain"/>
    <property type="match status" value="1"/>
</dbReference>